<dbReference type="EMBL" id="JSAQ01000001">
    <property type="protein sequence ID" value="KGO06163.1"/>
    <property type="molecule type" value="Genomic_DNA"/>
</dbReference>
<dbReference type="AlphaFoldDB" id="A0A0A2GUF1"/>
<sequence>MKLNFTLIIINLFLLVSCANDTKTSKIPAIDNQKEPEIENEVLPMYLSGKTDENNGFENFDLIDYSTLDNARPNKNVIHLVHKDSLPKLYKIKKSQIMELMMWGEDDFYNTLVFVTPGDSIHLEVNNGKFEFLGKNAAHYNFYLKADPQRNNYSKLSYKGDLELYKNQVDQVYANSKKIFEEYQIEHNVSREFVNYVSNELKSEYLYNLSNPREKSKPGNPNYNSINGLTETLKKTPAFRIDGVVDLSSYYGDISVEDFKRPDFVNNDYFKRSLISYIRQYFVNHEYLDYNEENLDAELKFVNENFTGEIANFARVKILSDYYNKGFGNDKISQEILLREIQQIEKTEAREDYKAVVRELKADLAYRLIKLPESVLSEKMTSLEGDTLTFGEILDKGNKSNFINIWGRSYTGEQCLPCLEGFEKLSVNEDIDKLDRISISLDHDEDRWEKDVRSFQAYLNPREQFRSVAPPHKSMITTFFKMTLPPKYAKIPRYMIIDNEGLVLYNNLPSTNDSILLKKVLTKINNQKSTLGSPQD</sequence>
<reference evidence="1 2" key="1">
    <citation type="submission" date="2014-10" db="EMBL/GenBank/DDBJ databases">
        <title>Draft genome sequence of the proteorhodopsin-containing marine bacterium Dokdonia donghaensis.</title>
        <authorList>
            <person name="Gomez-Consarnau L."/>
            <person name="Gonzalez J.M."/>
            <person name="Riedel T."/>
            <person name="Jaenicke S."/>
            <person name="Wagner-Doebler I."/>
            <person name="Fuhrman J.A."/>
        </authorList>
    </citation>
    <scope>NUCLEOTIDE SEQUENCE [LARGE SCALE GENOMIC DNA]</scope>
    <source>
        <strain evidence="1 2">DSW-1</strain>
    </source>
</reference>
<evidence type="ECO:0008006" key="3">
    <source>
        <dbReference type="Google" id="ProtNLM"/>
    </source>
</evidence>
<name>A0A0A2GUF1_9FLAO</name>
<evidence type="ECO:0000313" key="1">
    <source>
        <dbReference type="EMBL" id="KGO06163.1"/>
    </source>
</evidence>
<proteinExistence type="predicted"/>
<dbReference type="PROSITE" id="PS51257">
    <property type="entry name" value="PROKAR_LIPOPROTEIN"/>
    <property type="match status" value="1"/>
</dbReference>
<organism evidence="1 2">
    <name type="scientific">Dokdonia donghaensis DSW-1</name>
    <dbReference type="NCBI Taxonomy" id="1300343"/>
    <lineage>
        <taxon>Bacteria</taxon>
        <taxon>Pseudomonadati</taxon>
        <taxon>Bacteroidota</taxon>
        <taxon>Flavobacteriia</taxon>
        <taxon>Flavobacteriales</taxon>
        <taxon>Flavobacteriaceae</taxon>
        <taxon>Dokdonia</taxon>
    </lineage>
</organism>
<dbReference type="Proteomes" id="UP000030140">
    <property type="component" value="Unassembled WGS sequence"/>
</dbReference>
<keyword evidence="2" id="KW-1185">Reference proteome</keyword>
<comment type="caution">
    <text evidence="1">The sequence shown here is derived from an EMBL/GenBank/DDBJ whole genome shotgun (WGS) entry which is preliminary data.</text>
</comment>
<protein>
    <recommendedName>
        <fullName evidence="3">Thioredoxin domain-containing protein</fullName>
    </recommendedName>
</protein>
<dbReference type="PATRIC" id="fig|1300343.5.peg.2711"/>
<dbReference type="OrthoDB" id="1098640at2"/>
<dbReference type="KEGG" id="ddo:I597_2668"/>
<gene>
    <name evidence="1" type="ORF">NV36_04475</name>
</gene>
<dbReference type="RefSeq" id="WP_035325180.1">
    <property type="nucleotide sequence ID" value="NZ_CP015125.1"/>
</dbReference>
<evidence type="ECO:0000313" key="2">
    <source>
        <dbReference type="Proteomes" id="UP000030140"/>
    </source>
</evidence>
<accession>A0A0A2GUF1</accession>